<keyword evidence="2" id="KW-0472">Membrane</keyword>
<feature type="transmembrane region" description="Helical" evidence="2">
    <location>
        <begin position="236"/>
        <end position="257"/>
    </location>
</feature>
<evidence type="ECO:0000259" key="3">
    <source>
        <dbReference type="Pfam" id="PF23664"/>
    </source>
</evidence>
<dbReference type="InterPro" id="IPR056543">
    <property type="entry name" value="Ig-like_POM152_9th"/>
</dbReference>
<keyword evidence="2" id="KW-0812">Transmembrane</keyword>
<feature type="domain" description="Nucleoporin POM152 N-terminal transmembrane" evidence="4">
    <location>
        <begin position="229"/>
        <end position="329"/>
    </location>
</feature>
<feature type="domain" description="Nucleoporin POM152 immunoglobulin-like" evidence="3">
    <location>
        <begin position="834"/>
        <end position="935"/>
    </location>
</feature>
<evidence type="ECO:0000313" key="8">
    <source>
        <dbReference type="EMBL" id="PVU91442.1"/>
    </source>
</evidence>
<feature type="region of interest" description="Disordered" evidence="1">
    <location>
        <begin position="96"/>
        <end position="172"/>
    </location>
</feature>
<dbReference type="GO" id="GO:0006999">
    <property type="term" value="P:nuclear pore organization"/>
    <property type="evidence" value="ECO:0007669"/>
    <property type="project" value="TreeGrafter"/>
</dbReference>
<feature type="transmembrane region" description="Helical" evidence="2">
    <location>
        <begin position="284"/>
        <end position="301"/>
    </location>
</feature>
<proteinExistence type="predicted"/>
<feature type="compositionally biased region" description="Basic and acidic residues" evidence="1">
    <location>
        <begin position="58"/>
        <end position="71"/>
    </location>
</feature>
<dbReference type="Pfam" id="PF23664">
    <property type="entry name" value="Ig_Pom152"/>
    <property type="match status" value="2"/>
</dbReference>
<dbReference type="InterPro" id="IPR037701">
    <property type="entry name" value="Pom152"/>
</dbReference>
<dbReference type="InterPro" id="IPR056540">
    <property type="entry name" value="TMD_POM152"/>
</dbReference>
<feature type="compositionally biased region" description="Polar residues" evidence="1">
    <location>
        <begin position="28"/>
        <end position="57"/>
    </location>
</feature>
<dbReference type="EMBL" id="MBFT01000415">
    <property type="protein sequence ID" value="PVU91442.1"/>
    <property type="molecule type" value="Genomic_DNA"/>
</dbReference>
<evidence type="ECO:0008006" key="10">
    <source>
        <dbReference type="Google" id="ProtNLM"/>
    </source>
</evidence>
<feature type="domain" description="Nucleoporin POM152 first Ig-like" evidence="6">
    <location>
        <begin position="395"/>
        <end position="514"/>
    </location>
</feature>
<feature type="compositionally biased region" description="Polar residues" evidence="1">
    <location>
        <begin position="96"/>
        <end position="114"/>
    </location>
</feature>
<accession>A0A2T9YGG6</accession>
<feature type="domain" description="Nucleoporin POM152 ninth Ig-like" evidence="7">
    <location>
        <begin position="1445"/>
        <end position="1511"/>
    </location>
</feature>
<evidence type="ECO:0000256" key="2">
    <source>
        <dbReference type="SAM" id="Phobius"/>
    </source>
</evidence>
<dbReference type="Proteomes" id="UP000245699">
    <property type="component" value="Unassembled WGS sequence"/>
</dbReference>
<dbReference type="Pfam" id="PF24527">
    <property type="entry name" value="Ig-like_Pom152_9"/>
    <property type="match status" value="1"/>
</dbReference>
<dbReference type="InterPro" id="IPR056541">
    <property type="entry name" value="Ig-like_POM152"/>
</dbReference>
<evidence type="ECO:0000259" key="5">
    <source>
        <dbReference type="Pfam" id="PF24312"/>
    </source>
</evidence>
<dbReference type="Pfam" id="PF24519">
    <property type="entry name" value="Ig-like_Pom152_1"/>
    <property type="match status" value="1"/>
</dbReference>
<evidence type="ECO:0000256" key="1">
    <source>
        <dbReference type="SAM" id="MobiDB-lite"/>
    </source>
</evidence>
<comment type="caution">
    <text evidence="8">The sequence shown here is derived from an EMBL/GenBank/DDBJ whole genome shotgun (WGS) entry which is preliminary data.</text>
</comment>
<dbReference type="InterPro" id="IPR056542">
    <property type="entry name" value="Ig-like_POM152_1st"/>
</dbReference>
<name>A0A2T9YGG6_9FUNG</name>
<dbReference type="STRING" id="61424.A0A2T9YGG6"/>
<gene>
    <name evidence="8" type="ORF">BB559_004136</name>
</gene>
<evidence type="ECO:0000259" key="6">
    <source>
        <dbReference type="Pfam" id="PF24519"/>
    </source>
</evidence>
<evidence type="ECO:0000259" key="4">
    <source>
        <dbReference type="Pfam" id="PF24097"/>
    </source>
</evidence>
<dbReference type="PANTHER" id="PTHR28206:SF1">
    <property type="entry name" value="NUCLEOPORIN POM152"/>
    <property type="match status" value="1"/>
</dbReference>
<dbReference type="InterPro" id="IPR056544">
    <property type="entry name" value="Ig_POM152"/>
</dbReference>
<feature type="region of interest" description="Disordered" evidence="1">
    <location>
        <begin position="1"/>
        <end position="84"/>
    </location>
</feature>
<feature type="domain" description="Nucleoporin POM152 Ig-like" evidence="5">
    <location>
        <begin position="1032"/>
        <end position="1122"/>
    </location>
</feature>
<feature type="domain" description="Nucleoporin POM152 Ig-like" evidence="5">
    <location>
        <begin position="732"/>
        <end position="820"/>
    </location>
</feature>
<dbReference type="GO" id="GO:0017056">
    <property type="term" value="F:structural constituent of nuclear pore"/>
    <property type="evidence" value="ECO:0007669"/>
    <property type="project" value="InterPro"/>
</dbReference>
<evidence type="ECO:0000259" key="7">
    <source>
        <dbReference type="Pfam" id="PF24527"/>
    </source>
</evidence>
<evidence type="ECO:0000313" key="9">
    <source>
        <dbReference type="Proteomes" id="UP000245699"/>
    </source>
</evidence>
<organism evidence="8 9">
    <name type="scientific">Furculomyces boomerangus</name>
    <dbReference type="NCBI Taxonomy" id="61424"/>
    <lineage>
        <taxon>Eukaryota</taxon>
        <taxon>Fungi</taxon>
        <taxon>Fungi incertae sedis</taxon>
        <taxon>Zoopagomycota</taxon>
        <taxon>Kickxellomycotina</taxon>
        <taxon>Harpellomycetes</taxon>
        <taxon>Harpellales</taxon>
        <taxon>Harpellaceae</taxon>
        <taxon>Furculomyces</taxon>
    </lineage>
</organism>
<feature type="compositionally biased region" description="Basic and acidic residues" evidence="1">
    <location>
        <begin position="134"/>
        <end position="152"/>
    </location>
</feature>
<keyword evidence="2" id="KW-1133">Transmembrane helix</keyword>
<dbReference type="GO" id="GO:0006606">
    <property type="term" value="P:protein import into nucleus"/>
    <property type="evidence" value="ECO:0007669"/>
    <property type="project" value="TreeGrafter"/>
</dbReference>
<dbReference type="Pfam" id="PF24312">
    <property type="entry name" value="Ig-like_POM152"/>
    <property type="match status" value="2"/>
</dbReference>
<dbReference type="GO" id="GO:0070762">
    <property type="term" value="C:nuclear pore transmembrane ring"/>
    <property type="evidence" value="ECO:0007669"/>
    <property type="project" value="TreeGrafter"/>
</dbReference>
<reference evidence="8 9" key="1">
    <citation type="journal article" date="2018" name="MBio">
        <title>Comparative Genomics Reveals the Core Gene Toolbox for the Fungus-Insect Symbiosis.</title>
        <authorList>
            <person name="Wang Y."/>
            <person name="Stata M."/>
            <person name="Wang W."/>
            <person name="Stajich J.E."/>
            <person name="White M.M."/>
            <person name="Moncalvo J.M."/>
        </authorList>
    </citation>
    <scope>NUCLEOTIDE SEQUENCE [LARGE SCALE GENOMIC DNA]</scope>
    <source>
        <strain evidence="8 9">AUS-77-4</strain>
    </source>
</reference>
<sequence>MDGNSKNTHPELIKVGKQSPGKTLKFGSIQSDFTNQQGTQPPSFDLKNNQNPLFGSKNSKDDSTFNSREKLFGNFQPNSRKTLNPKDLAQNTLESSHLDQFNSNNLQNRGFVNTNRRDPFRNRNTMFPNVPKSNLDEINLKNEKKNQTEPEKMAGIWNNDNQTSNKSYNMDESREKAQLDDLFNQFRPKRQRVPSSAFFAEKKAQQKQATLEKDDSNKVNPLIPLSKVDGPTQRQYFMGFSILLLAFMFLDATISALEFNSLNFGIGADREELKDMQRKNTWRFLKWCFICSIYVFTMFSLRIPRLSLNSQQSTAVFFFLVFLNLNLFIFKENVFSVSLRAGLSVLSTGAARILWKIPYAGKAILQDSDLLLDSYRGDDDNILGRHVVQVLPSSSAIINPYGECFCVNEIQRKQSLIGKINIWNQNKRNKKHFSSINIPITLNGTVASKINISYISLVDGTEKSYTKKLDKKGIKVIEKYNYPKGWQLSSYNLKVDQPGLYELISVQDSEGNFFKMLDNGNEKSIGKKVVVVECPTGRLEWLHNKPSEDYQLTTVGSEVHICARDSTRYETVIEDSDEYFMTSEINKDHLKKNKNNNLLEVVASGYVPIELMITRSFNGDSEVVALDGIQPRILSETLEKNISDGIWKQYQTKKLVYGIAESFVAPGEYIYRLIHIRDACNHTRNLYGTCSMNGGYQECESPEEAIKNGKLVRIRVWAKPRASWSGSASSGVSFKRSLDPARRDPIKLPVSVSGDGPWSLEYEILSSSENTQKDKDKTHISHKDRVLKSLSISGNGEGIIEATQAGVYRMVSVSDSRCKGGKVDFMTVTIIDTKPPQLSVQSKPISSEQCIGKIGARIDLTLQGEAPFIVYYRERVDNNVSEKKITVHVHKHTLKLTPELPGDYNIEFYRIDDVNYPSGIEVSYVVTQTVHPQPSVRVLGGKLRRSCLGQSIDIGMQLLGNGPWEVAYSVIRADGATSTSTMISHDENTFLSIGPFEIPGLHVVEFLEVSDNRQCRRKLDLRTSIMVRETGPVAEFMCPSEGIRTLEGKPALLPIRVEGEAPLDLTYFWHGNTSEVMKRKITKLEMPGSSYEFNLPVNKLGTYELSMVYDYCAGSIGTNSRCSVSVEPKPKVWFDPKNLDNEKIPSIPSVCQTTNGARPMANIELEGQGPWNVKYLVQHWIDPMKTNKSPDFEESYTSVVFGRETSTIKLNSTIPGLYKYKLIEVSDQLYKEPLLIQHASLRPTELKHIVYPKPEGSLFLYSSQGEKIVAKSENKNDGLRSLASSSPIQLCIPRGAPISNDDEWRNLYAEHAPKIQIEVKKQPGLLPPFTAWVELSSLNSPSKVIEIPNINDFTQSISLSEYLVAQTGRFKLRLLRIMDSNKCLYSKATRGNQIVEAGIEIEYVEAPTISPSLQSANSNINGRNVQDRYSSSQNDNIVSRDVINKNVCKGDILSFDIVGFPTWSVHYTYNDRVHKNELTKPVFRKRMTSPGNFSINRVCHQIANTCCANINNLNYVVHPLPSVKVGGGQSVQQSIRQGEQVQVKFELKGEPPFTFTWQRRSLAPAGSSGHRAMGKVLETHTVQDLYDHVYTLSTSMEGVFQVTYIQDKFCHYPNANNV</sequence>
<dbReference type="OrthoDB" id="5529162at2759"/>
<protein>
    <recommendedName>
        <fullName evidence="10">Nucleoporin</fullName>
    </recommendedName>
</protein>
<feature type="compositionally biased region" description="Polar residues" evidence="1">
    <location>
        <begin position="158"/>
        <end position="168"/>
    </location>
</feature>
<dbReference type="Pfam" id="PF24097">
    <property type="entry name" value="TMD_POM152"/>
    <property type="match status" value="1"/>
</dbReference>
<feature type="transmembrane region" description="Helical" evidence="2">
    <location>
        <begin position="313"/>
        <end position="330"/>
    </location>
</feature>
<feature type="domain" description="Nucleoporin POM152 immunoglobulin-like" evidence="3">
    <location>
        <begin position="1146"/>
        <end position="1235"/>
    </location>
</feature>
<dbReference type="PANTHER" id="PTHR28206">
    <property type="entry name" value="NUCLEOPORIN POM152"/>
    <property type="match status" value="1"/>
</dbReference>
<keyword evidence="9" id="KW-1185">Reference proteome</keyword>